<feature type="transmembrane region" description="Helical" evidence="6 8">
    <location>
        <begin position="345"/>
        <end position="364"/>
    </location>
</feature>
<dbReference type="GO" id="GO:0016655">
    <property type="term" value="F:oxidoreductase activity, acting on NAD(P)H, quinone or similar compound as acceptor"/>
    <property type="evidence" value="ECO:0007669"/>
    <property type="project" value="UniProtKB-UniRule"/>
</dbReference>
<dbReference type="InterPro" id="IPR001694">
    <property type="entry name" value="NADH_UbQ_OxRdtase_su1/FPO"/>
</dbReference>
<dbReference type="AlphaFoldDB" id="A0A191T4F0"/>
<geneLocation type="chloroplast" evidence="9"/>
<sequence>MSYTMDLDERAVMWLFELGIPKGLSIFIWICIPLLSVLIGATLGVLVIVWLERKISAAVQQRIGPEYVGPLGVIQALADGLKLLLKEDIIPARADKLLFTFGPALVVIPVLLSYFIVPLGQNLILANIDLGIFFWIAVSSVAPIGLLMAGYGSNNKYSFLGGLRAAAQAISYEIPLALCVLSICLLSHSLSTVDIVEQQSRFGILGWNVWRQPVGFIIFIIASLAECERLPFDLPEAEEELVAGYQTEYCGIKFGLFYVGSYLNLLVSSLLVTVLYLGGWNLSIPLNIDYTNFQISENLMVVVNNLVGLGITLAKAYLFLFLSILTRWTLPRVRMDQLLDVGWKFLLPVALGNLLLTASLQVALL</sequence>
<keyword evidence="6 8" id="KW-0618">Plastoquinone</keyword>
<dbReference type="GO" id="GO:0019684">
    <property type="term" value="P:photosynthesis, light reaction"/>
    <property type="evidence" value="ECO:0007669"/>
    <property type="project" value="UniProtKB-UniRule"/>
</dbReference>
<keyword evidence="6 8" id="KW-0521">NADP</keyword>
<evidence type="ECO:0000313" key="9">
    <source>
        <dbReference type="EMBL" id="ANI25267.1"/>
    </source>
</evidence>
<comment type="similarity">
    <text evidence="2 6 7">Belongs to the complex I subunit 1 family.</text>
</comment>
<evidence type="ECO:0000256" key="1">
    <source>
        <dbReference type="ARBA" id="ARBA00004141"/>
    </source>
</evidence>
<dbReference type="GO" id="GO:0009535">
    <property type="term" value="C:chloroplast thylakoid membrane"/>
    <property type="evidence" value="ECO:0007669"/>
    <property type="project" value="UniProtKB-SubCell"/>
</dbReference>
<dbReference type="GO" id="GO:0048038">
    <property type="term" value="F:quinone binding"/>
    <property type="evidence" value="ECO:0007669"/>
    <property type="project" value="UniProtKB-UniRule"/>
</dbReference>
<keyword evidence="6 8" id="KW-0874">Quinone</keyword>
<feature type="transmembrane region" description="Helical" evidence="6 8">
    <location>
        <begin position="97"/>
        <end position="117"/>
    </location>
</feature>
<keyword evidence="8 9" id="KW-0934">Plastid</keyword>
<keyword evidence="6 8" id="KW-1278">Translocase</keyword>
<dbReference type="GO" id="GO:0003954">
    <property type="term" value="F:NADH dehydrogenase activity"/>
    <property type="evidence" value="ECO:0007669"/>
    <property type="project" value="TreeGrafter"/>
</dbReference>
<dbReference type="EC" id="7.1.1.-" evidence="6"/>
<feature type="transmembrane region" description="Helical" evidence="6 8">
    <location>
        <begin position="123"/>
        <end position="149"/>
    </location>
</feature>
<keyword evidence="8 9" id="KW-0150">Chloroplast</keyword>
<evidence type="ECO:0000256" key="7">
    <source>
        <dbReference type="RuleBase" id="RU000471"/>
    </source>
</evidence>
<dbReference type="GeneID" id="27984699"/>
<proteinExistence type="inferred from homology"/>
<dbReference type="EMBL" id="KU646489">
    <property type="protein sequence ID" value="ANI25267.1"/>
    <property type="molecule type" value="Genomic_DNA"/>
</dbReference>
<dbReference type="NCBIfam" id="NF004744">
    <property type="entry name" value="PRK06076.1-5"/>
    <property type="match status" value="1"/>
</dbReference>
<comment type="catalytic activity">
    <reaction evidence="6 8">
        <text>a plastoquinone + NADH + (n+1) H(+)(in) = a plastoquinol + NAD(+) + n H(+)(out)</text>
        <dbReference type="Rhea" id="RHEA:42608"/>
        <dbReference type="Rhea" id="RHEA-COMP:9561"/>
        <dbReference type="Rhea" id="RHEA-COMP:9562"/>
        <dbReference type="ChEBI" id="CHEBI:15378"/>
        <dbReference type="ChEBI" id="CHEBI:17757"/>
        <dbReference type="ChEBI" id="CHEBI:57540"/>
        <dbReference type="ChEBI" id="CHEBI:57945"/>
        <dbReference type="ChEBI" id="CHEBI:62192"/>
    </reaction>
</comment>
<dbReference type="InterPro" id="IPR018086">
    <property type="entry name" value="NADH_UbQ_OxRdtase_su1_CS"/>
</dbReference>
<dbReference type="PANTHER" id="PTHR11432">
    <property type="entry name" value="NADH DEHYDROGENASE SUBUNIT 1"/>
    <property type="match status" value="1"/>
</dbReference>
<feature type="transmembrane region" description="Helical" evidence="6 8">
    <location>
        <begin position="299"/>
        <end position="325"/>
    </location>
</feature>
<dbReference type="PANTHER" id="PTHR11432:SF3">
    <property type="entry name" value="NADH-UBIQUINONE OXIDOREDUCTASE CHAIN 1"/>
    <property type="match status" value="1"/>
</dbReference>
<evidence type="ECO:0000256" key="6">
    <source>
        <dbReference type="HAMAP-Rule" id="MF_01350"/>
    </source>
</evidence>
<comment type="function">
    <text evidence="6">NDH shuttles electrons from NAD(P)H:plastoquinone, via FMN and iron-sulfur (Fe-S) centers, to quinones in the photosynthetic chain and possibly in a chloroplast respiratory chain. The immediate electron acceptor for the enzyme in this species is believed to be plastoquinone. Couples the redox reaction to proton translocation, and thus conserves the redox energy in a proton gradient.</text>
</comment>
<dbReference type="GO" id="GO:0005886">
    <property type="term" value="C:plasma membrane"/>
    <property type="evidence" value="ECO:0007669"/>
    <property type="project" value="UniProtKB-SubCell"/>
</dbReference>
<evidence type="ECO:0000256" key="8">
    <source>
        <dbReference type="RuleBase" id="RU000474"/>
    </source>
</evidence>
<comment type="catalytic activity">
    <reaction evidence="6 8">
        <text>a plastoquinone + NADPH + (n+1) H(+)(in) = a plastoquinol + NADP(+) + n H(+)(out)</text>
        <dbReference type="Rhea" id="RHEA:42612"/>
        <dbReference type="Rhea" id="RHEA-COMP:9561"/>
        <dbReference type="Rhea" id="RHEA-COMP:9562"/>
        <dbReference type="ChEBI" id="CHEBI:15378"/>
        <dbReference type="ChEBI" id="CHEBI:17757"/>
        <dbReference type="ChEBI" id="CHEBI:57783"/>
        <dbReference type="ChEBI" id="CHEBI:58349"/>
        <dbReference type="ChEBI" id="CHEBI:62192"/>
    </reaction>
</comment>
<dbReference type="NCBIfam" id="NF004741">
    <property type="entry name" value="PRK06076.1-2"/>
    <property type="match status" value="1"/>
</dbReference>
<evidence type="ECO:0000256" key="3">
    <source>
        <dbReference type="ARBA" id="ARBA00022692"/>
    </source>
</evidence>
<organism evidence="9">
    <name type="scientific">Spirogyra maxima</name>
    <name type="common">Green alga</name>
    <dbReference type="NCBI Taxonomy" id="3180"/>
    <lineage>
        <taxon>Eukaryota</taxon>
        <taxon>Viridiplantae</taxon>
        <taxon>Streptophyta</taxon>
        <taxon>Zygnematophyceae</taxon>
        <taxon>Zygnematophycidae</taxon>
        <taxon>Spirogyrales</taxon>
        <taxon>Spirogyraceae</taxon>
        <taxon>Spirogyra</taxon>
    </lineage>
</organism>
<feature type="transmembrane region" description="Helical" evidence="6 8">
    <location>
        <begin position="26"/>
        <end position="51"/>
    </location>
</feature>
<dbReference type="HAMAP" id="MF_01350">
    <property type="entry name" value="NDH1_NuoH"/>
    <property type="match status" value="1"/>
</dbReference>
<keyword evidence="6 7" id="KW-0520">NAD</keyword>
<keyword evidence="6 8" id="KW-0793">Thylakoid</keyword>
<dbReference type="PROSITE" id="PS00668">
    <property type="entry name" value="COMPLEX1_ND1_2"/>
    <property type="match status" value="1"/>
</dbReference>
<keyword evidence="3 6" id="KW-0812">Transmembrane</keyword>
<keyword evidence="5 6" id="KW-0472">Membrane</keyword>
<evidence type="ECO:0000256" key="5">
    <source>
        <dbReference type="ARBA" id="ARBA00023136"/>
    </source>
</evidence>
<evidence type="ECO:0000256" key="4">
    <source>
        <dbReference type="ARBA" id="ARBA00022989"/>
    </source>
</evidence>
<comment type="subcellular location">
    <subcellularLocation>
        <location evidence="7">Cell membrane</location>
        <topology evidence="7">Multi-pass membrane protein</topology>
    </subcellularLocation>
    <subcellularLocation>
        <location evidence="1">Membrane</location>
        <topology evidence="1">Multi-pass membrane protein</topology>
    </subcellularLocation>
    <subcellularLocation>
        <location evidence="6 8">Plastid</location>
        <location evidence="6 8">Chloroplast thylakoid membrane</location>
        <topology evidence="6 8">Multi-pass membrane protein</topology>
    </subcellularLocation>
</comment>
<dbReference type="PROSITE" id="PS00667">
    <property type="entry name" value="COMPLEX1_ND1_1"/>
    <property type="match status" value="1"/>
</dbReference>
<evidence type="ECO:0000256" key="2">
    <source>
        <dbReference type="ARBA" id="ARBA00010535"/>
    </source>
</evidence>
<dbReference type="Pfam" id="PF00146">
    <property type="entry name" value="NADHdh"/>
    <property type="match status" value="1"/>
</dbReference>
<dbReference type="GO" id="GO:0009060">
    <property type="term" value="P:aerobic respiration"/>
    <property type="evidence" value="ECO:0007669"/>
    <property type="project" value="TreeGrafter"/>
</dbReference>
<reference evidence="9" key="1">
    <citation type="journal article" date="2016" name="Front. Plant Sci.">
        <title>Comparative Chloroplast Genome Analyses of Streptophyte Green Algae Uncover Major Structural Alterations in the Klebsormidiophyceae, Coleochaetophyceae and Zygnematophyceae.</title>
        <authorList>
            <person name="Lemieux C."/>
            <person name="Otis C."/>
            <person name="Turmel M."/>
        </authorList>
    </citation>
    <scope>NUCLEOTIDE SEQUENCE</scope>
</reference>
<name>A0A191T4F0_SPIMX</name>
<protein>
    <recommendedName>
        <fullName evidence="6">NAD(P)H-quinone oxidoreductase subunit 1, chloroplastic</fullName>
        <ecNumber evidence="6">7.1.1.-</ecNumber>
    </recommendedName>
    <alternativeName>
        <fullName evidence="6">NAD(P)H dehydrogenase subunit 1</fullName>
        <shortName evidence="6">NDH subunit 1</shortName>
    </alternativeName>
    <alternativeName>
        <fullName evidence="6">NADH-plastoquinone oxidoreductase subunit 1</fullName>
    </alternativeName>
</protein>
<dbReference type="RefSeq" id="YP_009258441.1">
    <property type="nucleotide sequence ID" value="NC_030355.1"/>
</dbReference>
<comment type="subunit">
    <text evidence="6 8">NDH is composed of at least 16 different subunits, 5 of which are encoded in the nucleus.</text>
</comment>
<accession>A0A191T4F0</accession>
<feature type="transmembrane region" description="Helical" evidence="6 8">
    <location>
        <begin position="256"/>
        <end position="279"/>
    </location>
</feature>
<gene>
    <name evidence="6 9" type="primary">ndhA</name>
</gene>
<keyword evidence="4 6" id="KW-1133">Transmembrane helix</keyword>